<name>A0ACB5SWU7_AMBMO</name>
<proteinExistence type="predicted"/>
<keyword evidence="2" id="KW-1185">Reference proteome</keyword>
<comment type="caution">
    <text evidence="1">The sequence shown here is derived from an EMBL/GenBank/DDBJ whole genome shotgun (WGS) entry which is preliminary data.</text>
</comment>
<evidence type="ECO:0000313" key="1">
    <source>
        <dbReference type="EMBL" id="GME75514.1"/>
    </source>
</evidence>
<reference evidence="1" key="1">
    <citation type="submission" date="2023-04" db="EMBL/GenBank/DDBJ databases">
        <title>Ambrosiozyma monospora NBRC 10751.</title>
        <authorList>
            <person name="Ichikawa N."/>
            <person name="Sato H."/>
            <person name="Tonouchi N."/>
        </authorList>
    </citation>
    <scope>NUCLEOTIDE SEQUENCE</scope>
    <source>
        <strain evidence="1">NBRC 10751</strain>
    </source>
</reference>
<evidence type="ECO:0000313" key="2">
    <source>
        <dbReference type="Proteomes" id="UP001165064"/>
    </source>
</evidence>
<sequence length="257" mass="29021">MIESQPNPTKHRETTLSTTEIDDLSNNCNGSIPMTNIQQTQSQPQHQSRNQSQTKTNTLSAEDHIFLQSFKTQYENLESMNNKNAVQLFGLPLWRKTKNNDKHLSEKLTKSENLKRQAVLQKPHLRQQINIICSKKLPELEPDLEMGLGLERQKERARDMGLIPSELPGVDEDDWDFETLDGVNDKNKDKGGSFGVSGSGSGSVSTRFQRQYGGGACKVIEKITGVGWILLDALKPWFLLFLMVMAVLVTFKVMVLF</sequence>
<dbReference type="EMBL" id="BSXS01001229">
    <property type="protein sequence ID" value="GME75514.1"/>
    <property type="molecule type" value="Genomic_DNA"/>
</dbReference>
<gene>
    <name evidence="1" type="ORF">Amon02_000219200</name>
</gene>
<organism evidence="1 2">
    <name type="scientific">Ambrosiozyma monospora</name>
    <name type="common">Yeast</name>
    <name type="synonym">Endomycopsis monosporus</name>
    <dbReference type="NCBI Taxonomy" id="43982"/>
    <lineage>
        <taxon>Eukaryota</taxon>
        <taxon>Fungi</taxon>
        <taxon>Dikarya</taxon>
        <taxon>Ascomycota</taxon>
        <taxon>Saccharomycotina</taxon>
        <taxon>Pichiomycetes</taxon>
        <taxon>Pichiales</taxon>
        <taxon>Pichiaceae</taxon>
        <taxon>Ambrosiozyma</taxon>
    </lineage>
</organism>
<protein>
    <submittedName>
        <fullName evidence="1">Unnamed protein product</fullName>
    </submittedName>
</protein>
<dbReference type="Proteomes" id="UP001165064">
    <property type="component" value="Unassembled WGS sequence"/>
</dbReference>
<accession>A0ACB5SWU7</accession>